<dbReference type="Proteomes" id="UP000887116">
    <property type="component" value="Unassembled WGS sequence"/>
</dbReference>
<sequence>MPKEESFRIPQARYLHWSYQIIHSLLYPPQKITIPNRLHLHNKRWNTIQFVPLPSPILNIFSFLNFFGRSYPVLCSPPPKGVKTIPMLMEHQHPSDAPLSQTIIVSPSLSLDDPVRDGPPVIVWKWITLW</sequence>
<comment type="caution">
    <text evidence="1">The sequence shown here is derived from an EMBL/GenBank/DDBJ whole genome shotgun (WGS) entry which is preliminary data.</text>
</comment>
<evidence type="ECO:0000313" key="1">
    <source>
        <dbReference type="EMBL" id="GFQ97011.1"/>
    </source>
</evidence>
<protein>
    <submittedName>
        <fullName evidence="1">Uncharacterized protein</fullName>
    </submittedName>
</protein>
<dbReference type="OrthoDB" id="10428753at2759"/>
<proteinExistence type="predicted"/>
<gene>
    <name evidence="1" type="ORF">TNCT_501821</name>
</gene>
<dbReference type="AlphaFoldDB" id="A0A8X6L688"/>
<dbReference type="EMBL" id="BMAO01024690">
    <property type="protein sequence ID" value="GFQ97011.1"/>
    <property type="molecule type" value="Genomic_DNA"/>
</dbReference>
<reference evidence="1" key="1">
    <citation type="submission" date="2020-07" db="EMBL/GenBank/DDBJ databases">
        <title>Multicomponent nature underlies the extraordinary mechanical properties of spider dragline silk.</title>
        <authorList>
            <person name="Kono N."/>
            <person name="Nakamura H."/>
            <person name="Mori M."/>
            <person name="Yoshida Y."/>
            <person name="Ohtoshi R."/>
            <person name="Malay A.D."/>
            <person name="Moran D.A.P."/>
            <person name="Tomita M."/>
            <person name="Numata K."/>
            <person name="Arakawa K."/>
        </authorList>
    </citation>
    <scope>NUCLEOTIDE SEQUENCE</scope>
</reference>
<accession>A0A8X6L688</accession>
<keyword evidence="2" id="KW-1185">Reference proteome</keyword>
<organism evidence="1 2">
    <name type="scientific">Trichonephila clavata</name>
    <name type="common">Joro spider</name>
    <name type="synonym">Nephila clavata</name>
    <dbReference type="NCBI Taxonomy" id="2740835"/>
    <lineage>
        <taxon>Eukaryota</taxon>
        <taxon>Metazoa</taxon>
        <taxon>Ecdysozoa</taxon>
        <taxon>Arthropoda</taxon>
        <taxon>Chelicerata</taxon>
        <taxon>Arachnida</taxon>
        <taxon>Araneae</taxon>
        <taxon>Araneomorphae</taxon>
        <taxon>Entelegynae</taxon>
        <taxon>Araneoidea</taxon>
        <taxon>Nephilidae</taxon>
        <taxon>Trichonephila</taxon>
    </lineage>
</organism>
<name>A0A8X6L688_TRICU</name>
<evidence type="ECO:0000313" key="2">
    <source>
        <dbReference type="Proteomes" id="UP000887116"/>
    </source>
</evidence>